<sequence length="88" mass="10585">MRSTSLPEHYANERTACVYQDIRWCRKRIFLYEVYLCHQKQAYYSKGSLFQPMIRSLREALLKWPPPWQIHLGLLPCSSFFKLFSHSS</sequence>
<name>A0A0E9X6F1_ANGAN</name>
<proteinExistence type="predicted"/>
<accession>A0A0E9X6F1</accession>
<dbReference type="EMBL" id="GBXM01010290">
    <property type="protein sequence ID" value="JAH98287.1"/>
    <property type="molecule type" value="Transcribed_RNA"/>
</dbReference>
<protein>
    <submittedName>
        <fullName evidence="1">Uncharacterized protein</fullName>
    </submittedName>
</protein>
<organism evidence="1">
    <name type="scientific">Anguilla anguilla</name>
    <name type="common">European freshwater eel</name>
    <name type="synonym">Muraena anguilla</name>
    <dbReference type="NCBI Taxonomy" id="7936"/>
    <lineage>
        <taxon>Eukaryota</taxon>
        <taxon>Metazoa</taxon>
        <taxon>Chordata</taxon>
        <taxon>Craniata</taxon>
        <taxon>Vertebrata</taxon>
        <taxon>Euteleostomi</taxon>
        <taxon>Actinopterygii</taxon>
        <taxon>Neopterygii</taxon>
        <taxon>Teleostei</taxon>
        <taxon>Anguilliformes</taxon>
        <taxon>Anguillidae</taxon>
        <taxon>Anguilla</taxon>
    </lineage>
</organism>
<dbReference type="AlphaFoldDB" id="A0A0E9X6F1"/>
<reference evidence="1" key="1">
    <citation type="submission" date="2014-11" db="EMBL/GenBank/DDBJ databases">
        <authorList>
            <person name="Amaro Gonzalez C."/>
        </authorList>
    </citation>
    <scope>NUCLEOTIDE SEQUENCE</scope>
</reference>
<reference evidence="1" key="2">
    <citation type="journal article" date="2015" name="Fish Shellfish Immunol.">
        <title>Early steps in the European eel (Anguilla anguilla)-Vibrio vulnificus interaction in the gills: Role of the RtxA13 toxin.</title>
        <authorList>
            <person name="Callol A."/>
            <person name="Pajuelo D."/>
            <person name="Ebbesson L."/>
            <person name="Teles M."/>
            <person name="MacKenzie S."/>
            <person name="Amaro C."/>
        </authorList>
    </citation>
    <scope>NUCLEOTIDE SEQUENCE</scope>
</reference>
<evidence type="ECO:0000313" key="1">
    <source>
        <dbReference type="EMBL" id="JAH98287.1"/>
    </source>
</evidence>